<dbReference type="Pfam" id="PF00633">
    <property type="entry name" value="HHH"/>
    <property type="match status" value="1"/>
</dbReference>
<gene>
    <name evidence="16" type="primary">yfhQ</name>
    <name evidence="16" type="ORF">DEAC_c26760</name>
</gene>
<evidence type="ECO:0000256" key="5">
    <source>
        <dbReference type="ARBA" id="ARBA00022023"/>
    </source>
</evidence>
<keyword evidence="11" id="KW-0411">Iron-sulfur</keyword>
<dbReference type="PANTHER" id="PTHR42944:SF1">
    <property type="entry name" value="ADENINE DNA GLYCOSYLASE"/>
    <property type="match status" value="1"/>
</dbReference>
<evidence type="ECO:0000256" key="4">
    <source>
        <dbReference type="ARBA" id="ARBA00012045"/>
    </source>
</evidence>
<accession>A0A0J1FPY5</accession>
<evidence type="ECO:0000313" key="17">
    <source>
        <dbReference type="Proteomes" id="UP000036356"/>
    </source>
</evidence>
<dbReference type="InterPro" id="IPR015797">
    <property type="entry name" value="NUDIX_hydrolase-like_dom_sf"/>
</dbReference>
<dbReference type="InterPro" id="IPR000445">
    <property type="entry name" value="HhH_motif"/>
</dbReference>
<dbReference type="InterPro" id="IPR003265">
    <property type="entry name" value="HhH-GPD_domain"/>
</dbReference>
<dbReference type="EC" id="3.2.2.31" evidence="4 14"/>
<protein>
    <recommendedName>
        <fullName evidence="5 14">Adenine DNA glycosylase</fullName>
        <ecNumber evidence="4 14">3.2.2.31</ecNumber>
    </recommendedName>
</protein>
<evidence type="ECO:0000256" key="13">
    <source>
        <dbReference type="ARBA" id="ARBA00023295"/>
    </source>
</evidence>
<evidence type="ECO:0000256" key="14">
    <source>
        <dbReference type="RuleBase" id="RU365096"/>
    </source>
</evidence>
<comment type="caution">
    <text evidence="16">The sequence shown here is derived from an EMBL/GenBank/DDBJ whole genome shotgun (WGS) entry which is preliminary data.</text>
</comment>
<dbReference type="GO" id="GO:0032357">
    <property type="term" value="F:oxidized purine DNA binding"/>
    <property type="evidence" value="ECO:0007669"/>
    <property type="project" value="TreeGrafter"/>
</dbReference>
<organism evidence="16 17">
    <name type="scientific">Desulfosporosinus acididurans</name>
    <dbReference type="NCBI Taxonomy" id="476652"/>
    <lineage>
        <taxon>Bacteria</taxon>
        <taxon>Bacillati</taxon>
        <taxon>Bacillota</taxon>
        <taxon>Clostridia</taxon>
        <taxon>Eubacteriales</taxon>
        <taxon>Desulfitobacteriaceae</taxon>
        <taxon>Desulfosporosinus</taxon>
    </lineage>
</organism>
<dbReference type="Pfam" id="PF14815">
    <property type="entry name" value="NUDIX_4"/>
    <property type="match status" value="1"/>
</dbReference>
<dbReference type="RefSeq" id="WP_053006430.1">
    <property type="nucleotide sequence ID" value="NZ_LDZY01000008.1"/>
</dbReference>
<keyword evidence="10 14" id="KW-0408">Iron</keyword>
<reference evidence="16 17" key="1">
    <citation type="submission" date="2015-06" db="EMBL/GenBank/DDBJ databases">
        <title>Draft genome of the moderately acidophilic sulfate reducer Candidatus Desulfosporosinus acididurans strain M1.</title>
        <authorList>
            <person name="Poehlein A."/>
            <person name="Petzsch P."/>
            <person name="Johnson B.D."/>
            <person name="Schloemann M."/>
            <person name="Daniel R."/>
            <person name="Muehling M."/>
        </authorList>
    </citation>
    <scope>NUCLEOTIDE SEQUENCE [LARGE SCALE GENOMIC DNA]</scope>
    <source>
        <strain evidence="16 17">M1</strain>
    </source>
</reference>
<keyword evidence="6" id="KW-0004">4Fe-4S</keyword>
<keyword evidence="17" id="KW-1185">Reference proteome</keyword>
<keyword evidence="13 14" id="KW-0326">Glycosidase</keyword>
<evidence type="ECO:0000256" key="1">
    <source>
        <dbReference type="ARBA" id="ARBA00000843"/>
    </source>
</evidence>
<comment type="function">
    <text evidence="2">Adenine glycosylase active on G-A mispairs. MutY also corrects error-prone DNA synthesis past GO lesions which are due to the oxidatively damaged form of guanine: 7,8-dihydro-8-oxoguanine (8-oxo-dGTP).</text>
</comment>
<dbReference type="CDD" id="cd00056">
    <property type="entry name" value="ENDO3c"/>
    <property type="match status" value="1"/>
</dbReference>
<dbReference type="SUPFAM" id="SSF48150">
    <property type="entry name" value="DNA-glycosylase"/>
    <property type="match status" value="1"/>
</dbReference>
<dbReference type="InterPro" id="IPR029119">
    <property type="entry name" value="MutY_C"/>
</dbReference>
<dbReference type="Pfam" id="PF00730">
    <property type="entry name" value="HhH-GPD"/>
    <property type="match status" value="1"/>
</dbReference>
<dbReference type="EMBL" id="LDZY01000008">
    <property type="protein sequence ID" value="KLU65539.1"/>
    <property type="molecule type" value="Genomic_DNA"/>
</dbReference>
<evidence type="ECO:0000256" key="2">
    <source>
        <dbReference type="ARBA" id="ARBA00002933"/>
    </source>
</evidence>
<dbReference type="AlphaFoldDB" id="A0A0J1FPY5"/>
<dbReference type="GO" id="GO:0051539">
    <property type="term" value="F:4 iron, 4 sulfur cluster binding"/>
    <property type="evidence" value="ECO:0007669"/>
    <property type="project" value="UniProtKB-UniRule"/>
</dbReference>
<dbReference type="GO" id="GO:0034039">
    <property type="term" value="F:8-oxo-7,8-dihydroguanine DNA N-glycosylase activity"/>
    <property type="evidence" value="ECO:0007669"/>
    <property type="project" value="TreeGrafter"/>
</dbReference>
<dbReference type="GO" id="GO:0000701">
    <property type="term" value="F:purine-specific mismatch base pair DNA N-glycosylase activity"/>
    <property type="evidence" value="ECO:0007669"/>
    <property type="project" value="UniProtKB-EC"/>
</dbReference>
<dbReference type="FunFam" id="1.10.340.30:FF:000002">
    <property type="entry name" value="Adenine DNA glycosylase"/>
    <property type="match status" value="1"/>
</dbReference>
<evidence type="ECO:0000256" key="12">
    <source>
        <dbReference type="ARBA" id="ARBA00023204"/>
    </source>
</evidence>
<keyword evidence="9 16" id="KW-0378">Hydrolase</keyword>
<dbReference type="SMART" id="SM00478">
    <property type="entry name" value="ENDO3c"/>
    <property type="match status" value="1"/>
</dbReference>
<dbReference type="InterPro" id="IPR011257">
    <property type="entry name" value="DNA_glycosylase"/>
</dbReference>
<evidence type="ECO:0000256" key="10">
    <source>
        <dbReference type="ARBA" id="ARBA00023004"/>
    </source>
</evidence>
<dbReference type="Proteomes" id="UP000036356">
    <property type="component" value="Unassembled WGS sequence"/>
</dbReference>
<keyword evidence="7" id="KW-0479">Metal-binding</keyword>
<comment type="catalytic activity">
    <reaction evidence="1 14">
        <text>Hydrolyzes free adenine bases from 7,8-dihydro-8-oxoguanine:adenine mismatched double-stranded DNA, leaving an apurinic site.</text>
        <dbReference type="EC" id="3.2.2.31"/>
    </reaction>
</comment>
<keyword evidence="12" id="KW-0234">DNA repair</keyword>
<sequence>MEAERTMMQDNLTDFSIAEYLLPWFHSAKRDLPWRKTKDPYMIWVSEVMLQQTQVKTVIPYFERFLHRFPNLKKLGEASFEEVLTEWRGLGYYSRAKRMWEGAQYLLTQREGAMPDNYEQLLKVPGIGKYTAGAVASIAFGEKVSAIDGNVLRVMSRLLAWPEPVESVKSYRRFDQSITLWQSTSDPGDFNQALMELGAMVCTSKKPSCVECPLFKLCLGRKEGNVLLYPVKRPKPQRQEMTRLTFVMRRGNEVYLQKRPSDGLLASLWELPGVEILQENRRKDFLLSFSQNELFHLYYEAVNDRSFDKDVTKGLSQAATLQGPLWYNFSHRRWKIFWIVLDINETLETQQLPLPVSVHEQPETEHKQHLLGENRCWVSLNKISALPLPVAFRGIFRELLKHNNHTNV</sequence>
<dbReference type="InterPro" id="IPR005760">
    <property type="entry name" value="A/G_AdeGlyc_MutY"/>
</dbReference>
<proteinExistence type="inferred from homology"/>
<evidence type="ECO:0000256" key="7">
    <source>
        <dbReference type="ARBA" id="ARBA00022723"/>
    </source>
</evidence>
<comment type="cofactor">
    <cofactor evidence="14">
        <name>[4Fe-4S] cluster</name>
        <dbReference type="ChEBI" id="CHEBI:49883"/>
    </cofactor>
    <text evidence="14">Binds 1 [4Fe-4S] cluster.</text>
</comment>
<dbReference type="GO" id="GO:0035485">
    <property type="term" value="F:adenine/guanine mispair binding"/>
    <property type="evidence" value="ECO:0007669"/>
    <property type="project" value="TreeGrafter"/>
</dbReference>
<evidence type="ECO:0000256" key="8">
    <source>
        <dbReference type="ARBA" id="ARBA00022763"/>
    </source>
</evidence>
<dbReference type="PANTHER" id="PTHR42944">
    <property type="entry name" value="ADENINE DNA GLYCOSYLASE"/>
    <property type="match status" value="1"/>
</dbReference>
<keyword evidence="8 14" id="KW-0227">DNA damage</keyword>
<dbReference type="SUPFAM" id="SSF55811">
    <property type="entry name" value="Nudix"/>
    <property type="match status" value="1"/>
</dbReference>
<dbReference type="GO" id="GO:0006284">
    <property type="term" value="P:base-excision repair"/>
    <property type="evidence" value="ECO:0007669"/>
    <property type="project" value="UniProtKB-UniRule"/>
</dbReference>
<name>A0A0J1FPY5_9FIRM</name>
<dbReference type="GO" id="GO:0006298">
    <property type="term" value="P:mismatch repair"/>
    <property type="evidence" value="ECO:0007669"/>
    <property type="project" value="TreeGrafter"/>
</dbReference>
<dbReference type="STRING" id="476652.DEAC_c26760"/>
<dbReference type="GO" id="GO:0046872">
    <property type="term" value="F:metal ion binding"/>
    <property type="evidence" value="ECO:0007669"/>
    <property type="project" value="UniProtKB-UniRule"/>
</dbReference>
<evidence type="ECO:0000256" key="3">
    <source>
        <dbReference type="ARBA" id="ARBA00008343"/>
    </source>
</evidence>
<evidence type="ECO:0000313" key="16">
    <source>
        <dbReference type="EMBL" id="KLU65539.1"/>
    </source>
</evidence>
<dbReference type="NCBIfam" id="TIGR01084">
    <property type="entry name" value="mutY"/>
    <property type="match status" value="1"/>
</dbReference>
<dbReference type="InterPro" id="IPR044298">
    <property type="entry name" value="MIG/MutY"/>
</dbReference>
<dbReference type="CDD" id="cd03431">
    <property type="entry name" value="NUDIX_DNA_Glycosylase_C-MutY"/>
    <property type="match status" value="1"/>
</dbReference>
<dbReference type="InterPro" id="IPR023170">
    <property type="entry name" value="HhH_base_excis_C"/>
</dbReference>
<evidence type="ECO:0000256" key="11">
    <source>
        <dbReference type="ARBA" id="ARBA00023014"/>
    </source>
</evidence>
<evidence type="ECO:0000256" key="9">
    <source>
        <dbReference type="ARBA" id="ARBA00022801"/>
    </source>
</evidence>
<evidence type="ECO:0000256" key="6">
    <source>
        <dbReference type="ARBA" id="ARBA00022485"/>
    </source>
</evidence>
<dbReference type="PATRIC" id="fig|476652.3.peg.2799"/>
<evidence type="ECO:0000259" key="15">
    <source>
        <dbReference type="SMART" id="SM00478"/>
    </source>
</evidence>
<dbReference type="Gene3D" id="1.10.340.30">
    <property type="entry name" value="Hypothetical protein, domain 2"/>
    <property type="match status" value="1"/>
</dbReference>
<comment type="similarity">
    <text evidence="3 14">Belongs to the Nth/MutY family.</text>
</comment>
<dbReference type="Gene3D" id="1.10.1670.10">
    <property type="entry name" value="Helix-hairpin-Helix base-excision DNA repair enzymes (C-terminal)"/>
    <property type="match status" value="1"/>
</dbReference>
<dbReference type="Gene3D" id="3.90.79.10">
    <property type="entry name" value="Nucleoside Triphosphate Pyrophosphohydrolase"/>
    <property type="match status" value="1"/>
</dbReference>
<feature type="domain" description="HhH-GPD" evidence="15">
    <location>
        <begin position="49"/>
        <end position="200"/>
    </location>
</feature>